<feature type="domain" description="C2H2-type" evidence="18">
    <location>
        <begin position="1794"/>
        <end position="1821"/>
    </location>
</feature>
<organism evidence="20 21">
    <name type="scientific">Biomphalaria pfeifferi</name>
    <name type="common">Bloodfluke planorb</name>
    <name type="synonym">Freshwater snail</name>
    <dbReference type="NCBI Taxonomy" id="112525"/>
    <lineage>
        <taxon>Eukaryota</taxon>
        <taxon>Metazoa</taxon>
        <taxon>Spiralia</taxon>
        <taxon>Lophotrochozoa</taxon>
        <taxon>Mollusca</taxon>
        <taxon>Gastropoda</taxon>
        <taxon>Heterobranchia</taxon>
        <taxon>Euthyneura</taxon>
        <taxon>Panpulmonata</taxon>
        <taxon>Hygrophila</taxon>
        <taxon>Lymnaeoidea</taxon>
        <taxon>Planorbidae</taxon>
        <taxon>Biomphalaria</taxon>
    </lineage>
</organism>
<evidence type="ECO:0000256" key="13">
    <source>
        <dbReference type="ARBA" id="ARBA00023242"/>
    </source>
</evidence>
<dbReference type="GO" id="GO:0000981">
    <property type="term" value="F:DNA-binding transcription factor activity, RNA polymerase II-specific"/>
    <property type="evidence" value="ECO:0007669"/>
    <property type="project" value="TreeGrafter"/>
</dbReference>
<dbReference type="Pfam" id="PF00651">
    <property type="entry name" value="BTB"/>
    <property type="match status" value="1"/>
</dbReference>
<dbReference type="Gene3D" id="3.30.160.60">
    <property type="entry name" value="Classic Zinc Finger"/>
    <property type="match status" value="8"/>
</dbReference>
<dbReference type="InterPro" id="IPR000210">
    <property type="entry name" value="BTB/POZ_dom"/>
</dbReference>
<evidence type="ECO:0000256" key="14">
    <source>
        <dbReference type="PROSITE-ProRule" id="PRU00042"/>
    </source>
</evidence>
<dbReference type="FunFam" id="3.30.160.60:FF:001792">
    <property type="entry name" value="Zinc finger and BTB domain-containing 40"/>
    <property type="match status" value="1"/>
</dbReference>
<feature type="region of interest" description="Disordered" evidence="16">
    <location>
        <begin position="1591"/>
        <end position="1619"/>
    </location>
</feature>
<comment type="similarity">
    <text evidence="3">Belongs to the krueppel C2H2-type zinc-finger protein family.</text>
</comment>
<dbReference type="SMART" id="SM00355">
    <property type="entry name" value="ZnF_C2H2"/>
    <property type="match status" value="16"/>
</dbReference>
<keyword evidence="4" id="KW-1017">Isopeptide bond</keyword>
<keyword evidence="21" id="KW-1185">Reference proteome</keyword>
<keyword evidence="20" id="KW-0378">Hydrolase</keyword>
<feature type="domain" description="C2H2-type" evidence="18">
    <location>
        <begin position="1706"/>
        <end position="1734"/>
    </location>
</feature>
<dbReference type="Pfam" id="PF00443">
    <property type="entry name" value="UCH"/>
    <property type="match status" value="1"/>
</dbReference>
<gene>
    <name evidence="20" type="ORF">Bpfe_016174</name>
</gene>
<accession>A0AAD8BH46</accession>
<feature type="domain" description="C2H2-type" evidence="18">
    <location>
        <begin position="1851"/>
        <end position="1878"/>
    </location>
</feature>
<dbReference type="GO" id="GO:0008270">
    <property type="term" value="F:zinc ion binding"/>
    <property type="evidence" value="ECO:0007669"/>
    <property type="project" value="UniProtKB-KW"/>
</dbReference>
<feature type="domain" description="C2H2-type" evidence="18">
    <location>
        <begin position="1735"/>
        <end position="1763"/>
    </location>
</feature>
<dbReference type="InterPro" id="IPR013087">
    <property type="entry name" value="Znf_C2H2_type"/>
</dbReference>
<feature type="region of interest" description="Disordered" evidence="16">
    <location>
        <begin position="1953"/>
        <end position="2035"/>
    </location>
</feature>
<feature type="domain" description="C2H2-type" evidence="18">
    <location>
        <begin position="1448"/>
        <end position="1471"/>
    </location>
</feature>
<keyword evidence="15" id="KW-0175">Coiled coil</keyword>
<evidence type="ECO:0000313" key="20">
    <source>
        <dbReference type="EMBL" id="KAK0054346.1"/>
    </source>
</evidence>
<evidence type="ECO:0000256" key="3">
    <source>
        <dbReference type="ARBA" id="ARBA00006991"/>
    </source>
</evidence>
<evidence type="ECO:0000259" key="19">
    <source>
        <dbReference type="PROSITE" id="PS50235"/>
    </source>
</evidence>
<dbReference type="CDD" id="cd18186">
    <property type="entry name" value="BTB_POZ_ZBTB_KLHL-like"/>
    <property type="match status" value="1"/>
</dbReference>
<reference evidence="20" key="2">
    <citation type="submission" date="2023-04" db="EMBL/GenBank/DDBJ databases">
        <authorList>
            <person name="Bu L."/>
            <person name="Lu L."/>
            <person name="Laidemitt M.R."/>
            <person name="Zhang S.M."/>
            <person name="Mutuku M."/>
            <person name="Mkoji G."/>
            <person name="Steinauer M."/>
            <person name="Loker E.S."/>
        </authorList>
    </citation>
    <scope>NUCLEOTIDE SEQUENCE</scope>
    <source>
        <strain evidence="20">KasaAsao</strain>
        <tissue evidence="20">Whole Snail</tissue>
    </source>
</reference>
<keyword evidence="13" id="KW-0539">Nucleus</keyword>
<dbReference type="InterPro" id="IPR011333">
    <property type="entry name" value="SKP1/BTB/POZ_sf"/>
</dbReference>
<dbReference type="PROSITE" id="PS50157">
    <property type="entry name" value="ZINC_FINGER_C2H2_2"/>
    <property type="match status" value="14"/>
</dbReference>
<feature type="domain" description="C2H2-type" evidence="18">
    <location>
        <begin position="1822"/>
        <end position="1850"/>
    </location>
</feature>
<feature type="coiled-coil region" evidence="15">
    <location>
        <begin position="146"/>
        <end position="173"/>
    </location>
</feature>
<name>A0AAD8BH46_BIOPF</name>
<dbReference type="Gene3D" id="3.30.710.10">
    <property type="entry name" value="Potassium Channel Kv1.1, Chain A"/>
    <property type="match status" value="1"/>
</dbReference>
<dbReference type="EMBL" id="JASAOG010000078">
    <property type="protein sequence ID" value="KAK0054346.1"/>
    <property type="molecule type" value="Genomic_DNA"/>
</dbReference>
<feature type="domain" description="C2H2-type" evidence="18">
    <location>
        <begin position="1418"/>
        <end position="1447"/>
    </location>
</feature>
<feature type="domain" description="C2H2-type" evidence="18">
    <location>
        <begin position="1389"/>
        <end position="1417"/>
    </location>
</feature>
<feature type="coiled-coil region" evidence="15">
    <location>
        <begin position="367"/>
        <end position="394"/>
    </location>
</feature>
<keyword evidence="10" id="KW-0805">Transcription regulation</keyword>
<reference evidence="20" key="1">
    <citation type="journal article" date="2023" name="PLoS Negl. Trop. Dis.">
        <title>A genome sequence for Biomphalaria pfeifferi, the major vector snail for the human-infecting parasite Schistosoma mansoni.</title>
        <authorList>
            <person name="Bu L."/>
            <person name="Lu L."/>
            <person name="Laidemitt M.R."/>
            <person name="Zhang S.M."/>
            <person name="Mutuku M."/>
            <person name="Mkoji G."/>
            <person name="Steinauer M."/>
            <person name="Loker E.S."/>
        </authorList>
    </citation>
    <scope>NUCLEOTIDE SEQUENCE</scope>
    <source>
        <strain evidence="20">KasaAsao</strain>
    </source>
</reference>
<dbReference type="PROSITE" id="PS50235">
    <property type="entry name" value="USP_3"/>
    <property type="match status" value="1"/>
</dbReference>
<evidence type="ECO:0000256" key="1">
    <source>
        <dbReference type="ARBA" id="ARBA00003767"/>
    </source>
</evidence>
<comment type="caution">
    <text evidence="20">The sequence shown here is derived from an EMBL/GenBank/DDBJ whole genome shotgun (WGS) entry which is preliminary data.</text>
</comment>
<evidence type="ECO:0000256" key="2">
    <source>
        <dbReference type="ARBA" id="ARBA00004123"/>
    </source>
</evidence>
<keyword evidence="8" id="KW-0862">Zinc</keyword>
<dbReference type="InterPro" id="IPR018200">
    <property type="entry name" value="USP_CS"/>
</dbReference>
<dbReference type="GO" id="GO:0003677">
    <property type="term" value="F:DNA binding"/>
    <property type="evidence" value="ECO:0007669"/>
    <property type="project" value="UniProtKB-KW"/>
</dbReference>
<feature type="compositionally biased region" description="Low complexity" evidence="16">
    <location>
        <begin position="526"/>
        <end position="554"/>
    </location>
</feature>
<feature type="domain" description="USP" evidence="19">
    <location>
        <begin position="1"/>
        <end position="468"/>
    </location>
</feature>
<sequence>DVSEFQHKLLDWLEDAFRDPTSPSSENPVHKLFQGKYLAEGIHEGKVFSQEVTFGQYPLNVVGFRDIHESLEATTGQGEIETINGDSSQKSGQEIWFKDLPLVLTFELSRFGFNQQLNRAEKIHQELTFPPVIYVDRYLECNKVLTKQKREEARKLKDELTSLQARLDKFMNYGSSNKRYPLPDVLQYALEFAESSPVTPQQTADVEMESPLPFPRTSQDVQMTPVSHYASTSEIDQSTPSTPEHNPSCHMTSYCNLSQKDRGIQTKTTSSSLSSSPVPEAKKFKDSSVQVEFDATLMPSSVVLMSSSTQSCPSQSAFLPMGQTFVHTPVAGCSGDFHPSCSQTDPHPRSVSTDELRVLHNCLKRWREEVETDVRELQKNINVLEKKLDKMYSADSMKKFPYHLHAVLVHEGQAVSGHYWSFIFDERRDKWLKFNDITVSESSFEEMRKESVGGFHNASAYCLMYIDKARLEEGQEKLSPTAVSQHDLLASLPADLRGIVEEDNAAFQQELHAWDEEQRRKMLAATSSTVSSSVTTVTASTMTPASSSSVVSPSQWRNTEGPSRPRSGSDDQDVVVTGEQRPGEAVIIKPMNSAFARLADQHAQLSVPQTLEATSNMANSITNTQEVIKKAMEKELVRLKGLSTTLLKQLPSEDPRLGHIVLYLLCSHADELSVQIILSEQFALCALMDTLRIKGLRQHAHEIYKALYNSAGKEGIKSYEFWHKRYHHFRQSIFMFSEAVDAYCSHRYQEALPYFCQAWLHSAEPNIASGMLCEKSIINSKMLSYFRRKSLQKLNQMTLKSFECEEDMTDALTIMMQQILPALSHISQSELKEDMAAVEEVREKWCQFLEKDLSAEKIERLQDFLSKMFDGNGTTVHFTLSSVRENNLGQMLSEKYVEVLRKLKMAGELNSWLEAKFEFMNSVVWGGWDKIIGYTKKMAEEQNMTTLMLQWSDHSNKLLEKLYMQWKSVSFCDLCIVSSNKHLETHAWVLSAFSPRVASHVSKCTSSLEGRKLAPPYIMEVQYSYEVMSAIITALYTGVFSPPYDFLPETYAAVKWFDISELKELLENHFDDDTLLLPEDLQLSIKVTENNTFCDAIVKLEELSPTEDSNDIDLQNCIVTTSFPDLKVLNELNSDAGKMVRRTARKRKSLPCRYDGEIFIIGPPKKEKPSSKSEFLGVSDVTRNDSTIISSQLDVRLKKLSADDINISHTPLKIKEEEYPSMDTDAGQDHNDLTVAEEHVDSVSQSSVTIKMNKKCRDKTAENMKRKQEKTKRTRIAEVTDKLILSTTKRKKEKNLNLSSVTRDTHKTTTIIEEVSDLDPIKGELDLLIGDLDYKKCEKCFKKFTSIELYAQHINDHPVFNCQDCNLVFYRKFDCTRHQRDKHTGRPWLKCRHCRFQASKEAELRKHSEESHQEPNPFVCSKEGCSFKTRKFKRLENHMKTHSDQKEFVCQKCEKHFSLPNSLIYHQRACHRLQSFLCDLCGQSFNHPHSMNLHRRTVHFGEKPYSCNVCSHSFSDHRNLRRHMRIHENSYPYSCPVCNQQFRHSNTLKLHLISKHKEAADLNNLVTNSPQLNNLGGYNYKLEQKKEAKAQAATNSGEDDFEMGIKNKKKRKKTSRKTKYHQVSDFESLPCFDEAHLDSDNGLDLGDDDDMRISHSILLDHYPFVKHTDPIGHLLSDLDAKKCEKCYITLPSLELYNQHINDHPEFSCQDCGQIFYRKYDYTRHHRNKHSGRPWLKCVNCTFQASTEIGLKRHFQELHGDDKPFVCTVEGCDYRSSRYTEMGHHLRTHSDAKSFYCEKCGQGFALYRCLVYHQRSCYRLQPFLCDICGQGFNHQQSMLIHKSCVHFGVKSYTCKVCLHSFSNHSNLRRHMRIHNNSFPYPCPVCDEKFRHSNSLKMHLSVKHKGEGDFQFLVKNSQPWNKLGGQSYKRRPKNLVTDSLTTSAVTVVGKAAAVNRKNRSKAKDNKTPASNGDIDESRLRRAKRSVRPTSQKYKDYVMPGSDSDLSESNKKSTRKRMWDSNYKPDALSDRELLSSDDQLDFDHRTSLTDDTNNEFSCDQ</sequence>
<dbReference type="PROSITE" id="PS00028">
    <property type="entry name" value="ZINC_FINGER_C2H2_1"/>
    <property type="match status" value="8"/>
</dbReference>
<dbReference type="SUPFAM" id="SSF57667">
    <property type="entry name" value="beta-beta-alpha zinc fingers"/>
    <property type="match status" value="7"/>
</dbReference>
<dbReference type="SUPFAM" id="SSF54001">
    <property type="entry name" value="Cysteine proteinases"/>
    <property type="match status" value="1"/>
</dbReference>
<dbReference type="FunFam" id="3.30.160.60:FF:000030">
    <property type="entry name" value="Zinc finger protein 628"/>
    <property type="match status" value="1"/>
</dbReference>
<dbReference type="CDD" id="cd20485">
    <property type="entry name" value="USP25_USP28_C-like"/>
    <property type="match status" value="1"/>
</dbReference>
<evidence type="ECO:0000313" key="21">
    <source>
        <dbReference type="Proteomes" id="UP001233172"/>
    </source>
</evidence>
<evidence type="ECO:0000256" key="11">
    <source>
        <dbReference type="ARBA" id="ARBA00023125"/>
    </source>
</evidence>
<evidence type="ECO:0000256" key="9">
    <source>
        <dbReference type="ARBA" id="ARBA00022843"/>
    </source>
</evidence>
<dbReference type="InterPro" id="IPR036236">
    <property type="entry name" value="Znf_C2H2_sf"/>
</dbReference>
<comment type="function">
    <text evidence="1">May be involved in transcriptional regulation.</text>
</comment>
<dbReference type="InterPro" id="IPR001394">
    <property type="entry name" value="Peptidase_C19_UCH"/>
</dbReference>
<evidence type="ECO:0000259" key="17">
    <source>
        <dbReference type="PROSITE" id="PS50097"/>
    </source>
</evidence>
<dbReference type="FunFam" id="3.30.160.60:FF:000110">
    <property type="entry name" value="Zinc finger protein-like"/>
    <property type="match status" value="1"/>
</dbReference>
<evidence type="ECO:0000259" key="18">
    <source>
        <dbReference type="PROSITE" id="PS50157"/>
    </source>
</evidence>
<comment type="subcellular location">
    <subcellularLocation>
        <location evidence="2">Nucleus</location>
    </subcellularLocation>
</comment>
<keyword evidence="7 14" id="KW-0863">Zinc-finger</keyword>
<evidence type="ECO:0000256" key="7">
    <source>
        <dbReference type="ARBA" id="ARBA00022771"/>
    </source>
</evidence>
<feature type="domain" description="C2H2-type" evidence="18">
    <location>
        <begin position="1879"/>
        <end position="1907"/>
    </location>
</feature>
<feature type="domain" description="C2H2-type" evidence="18">
    <location>
        <begin position="1360"/>
        <end position="1388"/>
    </location>
</feature>
<keyword evidence="5" id="KW-0479">Metal-binding</keyword>
<keyword evidence="6" id="KW-0677">Repeat</keyword>
<dbReference type="Gene3D" id="3.90.70.10">
    <property type="entry name" value="Cysteine proteinases"/>
    <property type="match status" value="2"/>
</dbReference>
<keyword evidence="9" id="KW-0832">Ubl conjugation</keyword>
<keyword evidence="12" id="KW-0804">Transcription</keyword>
<dbReference type="PANTHER" id="PTHR24394">
    <property type="entry name" value="ZINC FINGER PROTEIN"/>
    <property type="match status" value="1"/>
</dbReference>
<feature type="region of interest" description="Disordered" evidence="16">
    <location>
        <begin position="526"/>
        <end position="574"/>
    </location>
</feature>
<protein>
    <submittedName>
        <fullName evidence="20">Ubiquitin carboxyl-terminal hydrolase 25-like isoform X1</fullName>
    </submittedName>
</protein>
<evidence type="ECO:0000256" key="5">
    <source>
        <dbReference type="ARBA" id="ARBA00022723"/>
    </source>
</evidence>
<feature type="domain" description="C2H2-type" evidence="18">
    <location>
        <begin position="1533"/>
        <end position="1561"/>
    </location>
</feature>
<feature type="compositionally biased region" description="Basic residues" evidence="16">
    <location>
        <begin position="1606"/>
        <end position="1619"/>
    </location>
</feature>
<dbReference type="GO" id="GO:0004843">
    <property type="term" value="F:cysteine-type deubiquitinase activity"/>
    <property type="evidence" value="ECO:0007669"/>
    <property type="project" value="InterPro"/>
</dbReference>
<feature type="domain" description="C2H2-type" evidence="18">
    <location>
        <begin position="1476"/>
        <end position="1504"/>
    </location>
</feature>
<evidence type="ECO:0000256" key="15">
    <source>
        <dbReference type="SAM" id="Coils"/>
    </source>
</evidence>
<dbReference type="InterPro" id="IPR038765">
    <property type="entry name" value="Papain-like_cys_pep_sf"/>
</dbReference>
<feature type="domain" description="C2H2-type" evidence="18">
    <location>
        <begin position="1764"/>
        <end position="1793"/>
    </location>
</feature>
<feature type="compositionally biased region" description="Polar residues" evidence="16">
    <location>
        <begin position="216"/>
        <end position="254"/>
    </location>
</feature>
<dbReference type="PANTHER" id="PTHR24394:SF29">
    <property type="entry name" value="MYONEURIN"/>
    <property type="match status" value="1"/>
</dbReference>
<feature type="domain" description="C2H2-type" evidence="18">
    <location>
        <begin position="1505"/>
        <end position="1532"/>
    </location>
</feature>
<feature type="domain" description="BTB" evidence="17">
    <location>
        <begin position="972"/>
        <end position="1044"/>
    </location>
</feature>
<dbReference type="PROSITE" id="PS00973">
    <property type="entry name" value="USP_2"/>
    <property type="match status" value="1"/>
</dbReference>
<keyword evidence="11" id="KW-0238">DNA-binding</keyword>
<evidence type="ECO:0000256" key="4">
    <source>
        <dbReference type="ARBA" id="ARBA00022499"/>
    </source>
</evidence>
<dbReference type="Proteomes" id="UP001233172">
    <property type="component" value="Unassembled WGS sequence"/>
</dbReference>
<evidence type="ECO:0000256" key="16">
    <source>
        <dbReference type="SAM" id="MobiDB-lite"/>
    </source>
</evidence>
<evidence type="ECO:0000256" key="8">
    <source>
        <dbReference type="ARBA" id="ARBA00022833"/>
    </source>
</evidence>
<feature type="region of interest" description="Disordered" evidence="16">
    <location>
        <begin position="197"/>
        <end position="254"/>
    </location>
</feature>
<proteinExistence type="inferred from homology"/>
<dbReference type="GO" id="GO:0016579">
    <property type="term" value="P:protein deubiquitination"/>
    <property type="evidence" value="ECO:0007669"/>
    <property type="project" value="InterPro"/>
</dbReference>
<evidence type="ECO:0000256" key="10">
    <source>
        <dbReference type="ARBA" id="ARBA00023015"/>
    </source>
</evidence>
<evidence type="ECO:0000256" key="6">
    <source>
        <dbReference type="ARBA" id="ARBA00022737"/>
    </source>
</evidence>
<dbReference type="InterPro" id="IPR028889">
    <property type="entry name" value="USP"/>
</dbReference>
<evidence type="ECO:0000256" key="12">
    <source>
        <dbReference type="ARBA" id="ARBA00023163"/>
    </source>
</evidence>
<dbReference type="PROSITE" id="PS50097">
    <property type="entry name" value="BTB"/>
    <property type="match status" value="1"/>
</dbReference>
<dbReference type="SUPFAM" id="SSF54695">
    <property type="entry name" value="POZ domain"/>
    <property type="match status" value="1"/>
</dbReference>
<dbReference type="GO" id="GO:0005634">
    <property type="term" value="C:nucleus"/>
    <property type="evidence" value="ECO:0007669"/>
    <property type="project" value="UniProtKB-SubCell"/>
</dbReference>
<feature type="non-terminal residue" evidence="20">
    <location>
        <position position="2057"/>
    </location>
</feature>
<dbReference type="Pfam" id="PF00096">
    <property type="entry name" value="zf-C2H2"/>
    <property type="match status" value="4"/>
</dbReference>